<dbReference type="EMBL" id="FNCJ01000006">
    <property type="protein sequence ID" value="SDG91653.1"/>
    <property type="molecule type" value="Genomic_DNA"/>
</dbReference>
<proteinExistence type="predicted"/>
<feature type="transmembrane region" description="Helical" evidence="1">
    <location>
        <begin position="51"/>
        <end position="69"/>
    </location>
</feature>
<reference evidence="2 3" key="1">
    <citation type="submission" date="2016-10" db="EMBL/GenBank/DDBJ databases">
        <authorList>
            <person name="de Groot N.N."/>
        </authorList>
    </citation>
    <scope>NUCLEOTIDE SEQUENCE [LARGE SCALE GENOMIC DNA]</scope>
    <source>
        <strain evidence="2 3">LMG 2247</strain>
    </source>
</reference>
<sequence length="153" mass="16273">MRVEGRLELIGDGYLAGRYVKRSVVEVGKQQVFNLRIHPRIGSYLAVGDEVALGICSFAFMKILVAVAADDGRVHTNSLFGFILAALVSTIAVAISIGGILNGASLGWVGLILFGWFDLGALNGIRTIATFRPRPLNSTAQQGAAEQNVAMGR</sequence>
<feature type="transmembrane region" description="Helical" evidence="1">
    <location>
        <begin position="81"/>
        <end position="101"/>
    </location>
</feature>
<keyword evidence="1" id="KW-1133">Transmembrane helix</keyword>
<accession>A0A1G7Y5L6</accession>
<keyword evidence="1" id="KW-0812">Transmembrane</keyword>
<evidence type="ECO:0000256" key="1">
    <source>
        <dbReference type="SAM" id="Phobius"/>
    </source>
</evidence>
<evidence type="ECO:0000313" key="3">
    <source>
        <dbReference type="Proteomes" id="UP000199706"/>
    </source>
</evidence>
<dbReference type="Proteomes" id="UP000199706">
    <property type="component" value="Unassembled WGS sequence"/>
</dbReference>
<keyword evidence="1" id="KW-0472">Membrane</keyword>
<protein>
    <submittedName>
        <fullName evidence="2">Uncharacterized protein</fullName>
    </submittedName>
</protein>
<evidence type="ECO:0000313" key="2">
    <source>
        <dbReference type="EMBL" id="SDG91653.1"/>
    </source>
</evidence>
<organism evidence="2 3">
    <name type="scientific">Paraburkholderia phenazinium</name>
    <dbReference type="NCBI Taxonomy" id="60549"/>
    <lineage>
        <taxon>Bacteria</taxon>
        <taxon>Pseudomonadati</taxon>
        <taxon>Pseudomonadota</taxon>
        <taxon>Betaproteobacteria</taxon>
        <taxon>Burkholderiales</taxon>
        <taxon>Burkholderiaceae</taxon>
        <taxon>Paraburkholderia</taxon>
    </lineage>
</organism>
<dbReference type="AlphaFoldDB" id="A0A1G7Y5L6"/>
<feature type="transmembrane region" description="Helical" evidence="1">
    <location>
        <begin position="107"/>
        <end position="125"/>
    </location>
</feature>
<gene>
    <name evidence="2" type="ORF">SAMN05216466_10643</name>
</gene>
<name>A0A1G7Y5L6_9BURK</name>